<reference evidence="10 11" key="1">
    <citation type="submission" date="2021-02" db="EMBL/GenBank/DDBJ databases">
        <title>Pan-genome distribution and transcriptional activeness of fungal secondary metabolism genes in Aspergillus section Fumigati.</title>
        <authorList>
            <person name="Takahashi H."/>
            <person name="Umemura M."/>
            <person name="Ninomiya A."/>
            <person name="Kusuya Y."/>
            <person name="Urayama S."/>
            <person name="Shimizu M."/>
            <person name="Watanabe A."/>
            <person name="Kamei K."/>
            <person name="Yaguchi T."/>
            <person name="Hagiwara D."/>
        </authorList>
    </citation>
    <scope>NUCLEOTIDE SEQUENCE [LARGE SCALE GENOMIC DNA]</scope>
    <source>
        <strain evidence="10 11">IFM 47045</strain>
    </source>
</reference>
<dbReference type="PANTHER" id="PTHR31668">
    <property type="entry name" value="GLUCOSE TRANSPORT TRANSCRIPTION REGULATOR RGT1-RELATED-RELATED"/>
    <property type="match status" value="1"/>
</dbReference>
<sequence length="678" mass="75501">MRRQLTKRACDECISRKVKCSGSRPCDTCLKSFKEADCTYLKPPGRRGPKARRYTNKGRPASDGSIGDARTEETAASTQSVENRPVNRADVHVDAEGDDSLSASGWRNEICIPQSILVYIVRLYQTFSYSVWPVVHADALLQQLENGTCDAQTLCLVLALCAATMAQLQLAPTAGENAQTVDSGLLKLECMRLRQRSDYRENLDVRGVLVSFFLHVYHAKIDQQKSAMLFIQEAIAGARLLGLDTNERNGVVTDGVVVNEEIVFLLLWVSERGYAMHLGVRPSYTDPVQLPDPAHLAMNPHARGLLELFNLFVTFDKIQARRCRSGSLAQALSAANLAETEAALSLLAFNSYDQASTRLADCYITREWMRTIVWQEALSRRLLSSTSTTEVMTFRFPVVVGRDLLMSLQGLSATDLLPLGRDQCFEVANSLADTIIYTPPSLFSNALQVGPQDFLHALYQKILPFLEHDPMLKSILRAKTAEALVMAPARVSVGLVARLNVEERTVSEQADIDRSIILIQQPKMRTNDKDHSAIWRTIRPEIPEWPYSDFWFDHSPADQLNRFHTFFERTNQIASDPEPFDDNGADGGLQHRTPWGNADAAQCATDAQHVACMGKSFCIAGCHNYSVCPQSSDFVDTLHRVGRFEVDELDSTKSENEVSFISSVDSDNQCAMGFCVLN</sequence>
<keyword evidence="4" id="KW-0805">Transcription regulation</keyword>
<protein>
    <recommendedName>
        <fullName evidence="9">Zn(2)-C6 fungal-type domain-containing protein</fullName>
    </recommendedName>
</protein>
<dbReference type="Proteomes" id="UP000710440">
    <property type="component" value="Unassembled WGS sequence"/>
</dbReference>
<dbReference type="GeneID" id="66929217"/>
<dbReference type="EMBL" id="BOPL01000001">
    <property type="protein sequence ID" value="GIJ99109.1"/>
    <property type="molecule type" value="Genomic_DNA"/>
</dbReference>
<dbReference type="GO" id="GO:0005634">
    <property type="term" value="C:nucleus"/>
    <property type="evidence" value="ECO:0007669"/>
    <property type="project" value="UniProtKB-SubCell"/>
</dbReference>
<feature type="domain" description="Zn(2)-C6 fungal-type" evidence="9">
    <location>
        <begin position="9"/>
        <end position="40"/>
    </location>
</feature>
<evidence type="ECO:0000256" key="5">
    <source>
        <dbReference type="ARBA" id="ARBA00023125"/>
    </source>
</evidence>
<organism evidence="10 11">
    <name type="scientific">Aspergillus viridinutans</name>
    <dbReference type="NCBI Taxonomy" id="75553"/>
    <lineage>
        <taxon>Eukaryota</taxon>
        <taxon>Fungi</taxon>
        <taxon>Dikarya</taxon>
        <taxon>Ascomycota</taxon>
        <taxon>Pezizomycotina</taxon>
        <taxon>Eurotiomycetes</taxon>
        <taxon>Eurotiomycetidae</taxon>
        <taxon>Eurotiales</taxon>
        <taxon>Aspergillaceae</taxon>
        <taxon>Aspergillus</taxon>
        <taxon>Aspergillus subgen. Fumigati</taxon>
    </lineage>
</organism>
<evidence type="ECO:0000256" key="6">
    <source>
        <dbReference type="ARBA" id="ARBA00023163"/>
    </source>
</evidence>
<name>A0A9P3F204_ASPVI</name>
<comment type="caution">
    <text evidence="10">The sequence shown here is derived from an EMBL/GenBank/DDBJ whole genome shotgun (WGS) entry which is preliminary data.</text>
</comment>
<comment type="subcellular location">
    <subcellularLocation>
        <location evidence="1">Nucleus</location>
    </subcellularLocation>
</comment>
<keyword evidence="6" id="KW-0804">Transcription</keyword>
<dbReference type="InterPro" id="IPR001138">
    <property type="entry name" value="Zn2Cys6_DnaBD"/>
</dbReference>
<keyword evidence="11" id="KW-1185">Reference proteome</keyword>
<proteinExistence type="predicted"/>
<evidence type="ECO:0000313" key="10">
    <source>
        <dbReference type="EMBL" id="GIJ99109.1"/>
    </source>
</evidence>
<evidence type="ECO:0000256" key="8">
    <source>
        <dbReference type="SAM" id="MobiDB-lite"/>
    </source>
</evidence>
<evidence type="ECO:0000313" key="11">
    <source>
        <dbReference type="Proteomes" id="UP000710440"/>
    </source>
</evidence>
<gene>
    <name evidence="10" type="ORF">Aspvir_001235</name>
</gene>
<evidence type="ECO:0000256" key="1">
    <source>
        <dbReference type="ARBA" id="ARBA00004123"/>
    </source>
</evidence>
<dbReference type="CDD" id="cd00067">
    <property type="entry name" value="GAL4"/>
    <property type="match status" value="1"/>
</dbReference>
<dbReference type="SMART" id="SM00066">
    <property type="entry name" value="GAL4"/>
    <property type="match status" value="1"/>
</dbReference>
<dbReference type="GO" id="GO:0000981">
    <property type="term" value="F:DNA-binding transcription factor activity, RNA polymerase II-specific"/>
    <property type="evidence" value="ECO:0007669"/>
    <property type="project" value="InterPro"/>
</dbReference>
<dbReference type="OrthoDB" id="434972at2759"/>
<evidence type="ECO:0000259" key="9">
    <source>
        <dbReference type="PROSITE" id="PS50048"/>
    </source>
</evidence>
<feature type="compositionally biased region" description="Basic residues" evidence="8">
    <location>
        <begin position="44"/>
        <end position="56"/>
    </location>
</feature>
<accession>A0A9P3F204</accession>
<evidence type="ECO:0000256" key="3">
    <source>
        <dbReference type="ARBA" id="ARBA00022833"/>
    </source>
</evidence>
<dbReference type="AlphaFoldDB" id="A0A9P3F204"/>
<dbReference type="CDD" id="cd12148">
    <property type="entry name" value="fungal_TF_MHR"/>
    <property type="match status" value="1"/>
</dbReference>
<dbReference type="GO" id="GO:0003677">
    <property type="term" value="F:DNA binding"/>
    <property type="evidence" value="ECO:0007669"/>
    <property type="project" value="UniProtKB-KW"/>
</dbReference>
<keyword evidence="2" id="KW-0479">Metal-binding</keyword>
<dbReference type="PANTHER" id="PTHR31668:SF18">
    <property type="entry name" value="MALTOSE FERMENTATION REGULATORY PROTEIN MAL13-RELATED"/>
    <property type="match status" value="1"/>
</dbReference>
<dbReference type="RefSeq" id="XP_043122296.1">
    <property type="nucleotide sequence ID" value="XM_043266361.1"/>
</dbReference>
<evidence type="ECO:0000256" key="7">
    <source>
        <dbReference type="ARBA" id="ARBA00023242"/>
    </source>
</evidence>
<dbReference type="GO" id="GO:0008270">
    <property type="term" value="F:zinc ion binding"/>
    <property type="evidence" value="ECO:0007669"/>
    <property type="project" value="InterPro"/>
</dbReference>
<dbReference type="PROSITE" id="PS50048">
    <property type="entry name" value="ZN2_CY6_FUNGAL_2"/>
    <property type="match status" value="1"/>
</dbReference>
<feature type="region of interest" description="Disordered" evidence="8">
    <location>
        <begin position="44"/>
        <end position="90"/>
    </location>
</feature>
<dbReference type="InterPro" id="IPR036864">
    <property type="entry name" value="Zn2-C6_fun-type_DNA-bd_sf"/>
</dbReference>
<evidence type="ECO:0000256" key="4">
    <source>
        <dbReference type="ARBA" id="ARBA00023015"/>
    </source>
</evidence>
<evidence type="ECO:0000256" key="2">
    <source>
        <dbReference type="ARBA" id="ARBA00022723"/>
    </source>
</evidence>
<dbReference type="InterPro" id="IPR050797">
    <property type="entry name" value="Carb_Metab_Trans_Reg"/>
</dbReference>
<keyword evidence="3" id="KW-0862">Zinc</keyword>
<keyword evidence="5" id="KW-0238">DNA-binding</keyword>
<dbReference type="SUPFAM" id="SSF57701">
    <property type="entry name" value="Zn2/Cys6 DNA-binding domain"/>
    <property type="match status" value="1"/>
</dbReference>
<dbReference type="Pfam" id="PF00172">
    <property type="entry name" value="Zn_clus"/>
    <property type="match status" value="1"/>
</dbReference>
<dbReference type="Gene3D" id="4.10.240.10">
    <property type="entry name" value="Zn(2)-C6 fungal-type DNA-binding domain"/>
    <property type="match status" value="1"/>
</dbReference>
<keyword evidence="7" id="KW-0539">Nucleus</keyword>